<dbReference type="SUPFAM" id="SSF51126">
    <property type="entry name" value="Pectin lyase-like"/>
    <property type="match status" value="1"/>
</dbReference>
<comment type="caution">
    <text evidence="2">The sequence shown here is derived from an EMBL/GenBank/DDBJ whole genome shotgun (WGS) entry which is preliminary data.</text>
</comment>
<dbReference type="SMART" id="SM00710">
    <property type="entry name" value="PbH1"/>
    <property type="match status" value="5"/>
</dbReference>
<gene>
    <name evidence="2" type="ORF">QHG74_12745</name>
</gene>
<dbReference type="InterPro" id="IPR039448">
    <property type="entry name" value="Beta_helix"/>
</dbReference>
<proteinExistence type="predicted"/>
<dbReference type="InterPro" id="IPR006626">
    <property type="entry name" value="PbH1"/>
</dbReference>
<dbReference type="RefSeq" id="WP_234132423.1">
    <property type="nucleotide sequence ID" value="NZ_JARZAK010000007.1"/>
</dbReference>
<protein>
    <submittedName>
        <fullName evidence="2">Right-handed parallel beta-helix repeat-containing protein</fullName>
    </submittedName>
</protein>
<dbReference type="Gene3D" id="2.160.20.10">
    <property type="entry name" value="Single-stranded right-handed beta-helix, Pectin lyase-like"/>
    <property type="match status" value="1"/>
</dbReference>
<feature type="domain" description="Right handed beta helix" evidence="1">
    <location>
        <begin position="241"/>
        <end position="436"/>
    </location>
</feature>
<keyword evidence="3" id="KW-1185">Reference proteome</keyword>
<reference evidence="2 3" key="1">
    <citation type="submission" date="2023-04" db="EMBL/GenBank/DDBJ databases">
        <title>Bacteroides pacosi sp. nov., isolated from the fecal material of an alpaca.</title>
        <authorList>
            <person name="Miller S."/>
            <person name="Hendry M."/>
            <person name="King J."/>
            <person name="Sankaranarayanan K."/>
            <person name="Lawson P.A."/>
        </authorList>
    </citation>
    <scope>NUCLEOTIDE SEQUENCE [LARGE SCALE GENOMIC DNA]</scope>
    <source>
        <strain evidence="2 3">A2-P53</strain>
    </source>
</reference>
<dbReference type="InterPro" id="IPR012334">
    <property type="entry name" value="Pectin_lyas_fold"/>
</dbReference>
<dbReference type="Pfam" id="PF13229">
    <property type="entry name" value="Beta_helix"/>
    <property type="match status" value="1"/>
</dbReference>
<evidence type="ECO:0000313" key="2">
    <source>
        <dbReference type="EMBL" id="MDY7258580.1"/>
    </source>
</evidence>
<organism evidence="2 3">
    <name type="scientific">Bacteroides vicugnae</name>
    <dbReference type="NCBI Taxonomy" id="3037989"/>
    <lineage>
        <taxon>Bacteria</taxon>
        <taxon>Pseudomonadati</taxon>
        <taxon>Bacteroidota</taxon>
        <taxon>Bacteroidia</taxon>
        <taxon>Bacteroidales</taxon>
        <taxon>Bacteroidaceae</taxon>
        <taxon>Bacteroides</taxon>
    </lineage>
</organism>
<dbReference type="InterPro" id="IPR011050">
    <property type="entry name" value="Pectin_lyase_fold/virulence"/>
</dbReference>
<sequence length="566" mass="62735">MKKKYIWLYAFICCCYSCEGNNDPIDNKPNQSIEVTYDKGITPPSIPVIDESDYTVYYVDTDTGDDTNDGLSEATPFKTLSKVTYMAKIPKMKVLLKSGSVFAENLVLKNLNSSVDKPFIMDIYGGTERPTISGTGDQAVLIQDDNMRFRNIRVTNKTGTRGIRIQTQIQGAGAFLNVEITGCLIEEVNWAGDIPFENVDPETIDVEKIAPDSRFSNKEFGGIIIENATTQEQGASWYENLFITNNIIRQVCRTGILIQGKWGQRDKPGNGNNEYISDDQNWYPSRNVVIQGNDFSYCGGDGLILMGSTDSYIDHNRCFHANFLGRNGQASAGLWPYSCTNIVMQYNEAAYTWLAHGSADGQGLDVDIACKNTLVQYNYVHHNKGGGILLCNIKTGDHSGTVIRNNIFYKNDGSYRGSLMTVSSNVGATDIYNNTIVLDNGTTPVIIFTDDWANAGKSHDISYRNNIFVSMTPCTGKIDLHNMEKYSFENNLFFHVGSSFIIDSSPLRYDPKINAPVSANGFSQTLRFQPTESKVFTDGILFDGMADTDFAGNPVQGINYLGAFSK</sequence>
<dbReference type="EMBL" id="JARZAK010000007">
    <property type="protein sequence ID" value="MDY7258580.1"/>
    <property type="molecule type" value="Genomic_DNA"/>
</dbReference>
<accession>A0ABU5HRH0</accession>
<dbReference type="Proteomes" id="UP001292913">
    <property type="component" value="Unassembled WGS sequence"/>
</dbReference>
<name>A0ABU5HRH0_9BACE</name>
<evidence type="ECO:0000259" key="1">
    <source>
        <dbReference type="Pfam" id="PF13229"/>
    </source>
</evidence>
<evidence type="ECO:0000313" key="3">
    <source>
        <dbReference type="Proteomes" id="UP001292913"/>
    </source>
</evidence>